<dbReference type="OrthoDB" id="1431247at2759"/>
<comment type="similarity">
    <text evidence="2 3">Belongs to the small heat shock protein (HSP20) family.</text>
</comment>
<name>A0A232LWW9_9EURO</name>
<evidence type="ECO:0000256" key="1">
    <source>
        <dbReference type="ARBA" id="ARBA00023016"/>
    </source>
</evidence>
<feature type="compositionally biased region" description="Basic and acidic residues" evidence="4">
    <location>
        <begin position="79"/>
        <end position="100"/>
    </location>
</feature>
<dbReference type="EMBL" id="NPHW01003969">
    <property type="protein sequence ID" value="OXV08655.1"/>
    <property type="molecule type" value="Genomic_DNA"/>
</dbReference>
<keyword evidence="7" id="KW-1185">Reference proteome</keyword>
<dbReference type="InterPro" id="IPR002068">
    <property type="entry name" value="A-crystallin/Hsp20_dom"/>
</dbReference>
<sequence>MSLIPRFPEREFTSLFRLLDDYSDHLASRSQGSEFCALAPRFDVRETKEAYHLDGELPGLEPNNIEIEFSDPNTLIVKGHAERESSSKSPSKGESKDQSKDSTFWVSERSVGEFRRVFNFPAVVEQENVQAKLNNGVLSITVPKSSPPPVKRITIG</sequence>
<evidence type="ECO:0000256" key="2">
    <source>
        <dbReference type="PROSITE-ProRule" id="PRU00285"/>
    </source>
</evidence>
<organism evidence="6 7">
    <name type="scientific">Elaphomyces granulatus</name>
    <dbReference type="NCBI Taxonomy" id="519963"/>
    <lineage>
        <taxon>Eukaryota</taxon>
        <taxon>Fungi</taxon>
        <taxon>Dikarya</taxon>
        <taxon>Ascomycota</taxon>
        <taxon>Pezizomycotina</taxon>
        <taxon>Eurotiomycetes</taxon>
        <taxon>Eurotiomycetidae</taxon>
        <taxon>Eurotiales</taxon>
        <taxon>Elaphomycetaceae</taxon>
        <taxon>Elaphomyces</taxon>
    </lineage>
</organism>
<dbReference type="SUPFAM" id="SSF49764">
    <property type="entry name" value="HSP20-like chaperones"/>
    <property type="match status" value="1"/>
</dbReference>
<evidence type="ECO:0000313" key="7">
    <source>
        <dbReference type="Proteomes" id="UP000243515"/>
    </source>
</evidence>
<proteinExistence type="inferred from homology"/>
<dbReference type="Proteomes" id="UP000243515">
    <property type="component" value="Unassembled WGS sequence"/>
</dbReference>
<dbReference type="AlphaFoldDB" id="A0A232LWW9"/>
<dbReference type="Gene3D" id="2.60.40.790">
    <property type="match status" value="1"/>
</dbReference>
<comment type="caution">
    <text evidence="6">The sequence shown here is derived from an EMBL/GenBank/DDBJ whole genome shotgun (WGS) entry which is preliminary data.</text>
</comment>
<dbReference type="PROSITE" id="PS01031">
    <property type="entry name" value="SHSP"/>
    <property type="match status" value="1"/>
</dbReference>
<evidence type="ECO:0000313" key="6">
    <source>
        <dbReference type="EMBL" id="OXV08655.1"/>
    </source>
</evidence>
<feature type="region of interest" description="Disordered" evidence="4">
    <location>
        <begin position="78"/>
        <end position="103"/>
    </location>
</feature>
<evidence type="ECO:0000256" key="3">
    <source>
        <dbReference type="RuleBase" id="RU003616"/>
    </source>
</evidence>
<feature type="domain" description="SHSP" evidence="5">
    <location>
        <begin position="33"/>
        <end position="156"/>
    </location>
</feature>
<dbReference type="InterPro" id="IPR008978">
    <property type="entry name" value="HSP20-like_chaperone"/>
</dbReference>
<dbReference type="Pfam" id="PF00011">
    <property type="entry name" value="HSP20"/>
    <property type="match status" value="1"/>
</dbReference>
<dbReference type="CDD" id="cd06464">
    <property type="entry name" value="ACD_sHsps-like"/>
    <property type="match status" value="1"/>
</dbReference>
<evidence type="ECO:0000259" key="5">
    <source>
        <dbReference type="PROSITE" id="PS01031"/>
    </source>
</evidence>
<evidence type="ECO:0000256" key="4">
    <source>
        <dbReference type="SAM" id="MobiDB-lite"/>
    </source>
</evidence>
<accession>A0A232LWW9</accession>
<dbReference type="InterPro" id="IPR031107">
    <property type="entry name" value="Small_HSP"/>
</dbReference>
<gene>
    <name evidence="6" type="ORF">Egran_03582</name>
</gene>
<dbReference type="PANTHER" id="PTHR11527">
    <property type="entry name" value="HEAT-SHOCK PROTEIN 20 FAMILY MEMBER"/>
    <property type="match status" value="1"/>
</dbReference>
<protein>
    <recommendedName>
        <fullName evidence="5">SHSP domain-containing protein</fullName>
    </recommendedName>
</protein>
<reference evidence="6 7" key="1">
    <citation type="journal article" date="2015" name="Environ. Microbiol.">
        <title>Metagenome sequence of Elaphomyces granulatus from sporocarp tissue reveals Ascomycota ectomycorrhizal fingerprints of genome expansion and a Proteobacteria-rich microbiome.</title>
        <authorList>
            <person name="Quandt C.A."/>
            <person name="Kohler A."/>
            <person name="Hesse C.N."/>
            <person name="Sharpton T.J."/>
            <person name="Martin F."/>
            <person name="Spatafora J.W."/>
        </authorList>
    </citation>
    <scope>NUCLEOTIDE SEQUENCE [LARGE SCALE GENOMIC DNA]</scope>
    <source>
        <strain evidence="6 7">OSC145934</strain>
    </source>
</reference>
<keyword evidence="1" id="KW-0346">Stress response</keyword>